<dbReference type="EMBL" id="BPLR01021266">
    <property type="protein sequence ID" value="GIX87794.1"/>
    <property type="molecule type" value="Genomic_DNA"/>
</dbReference>
<proteinExistence type="predicted"/>
<dbReference type="Proteomes" id="UP001054945">
    <property type="component" value="Unassembled WGS sequence"/>
</dbReference>
<protein>
    <submittedName>
        <fullName evidence="1">Uncharacterized protein</fullName>
    </submittedName>
</protein>
<organism evidence="1 2">
    <name type="scientific">Caerostris extrusa</name>
    <name type="common">Bark spider</name>
    <name type="synonym">Caerostris bankana</name>
    <dbReference type="NCBI Taxonomy" id="172846"/>
    <lineage>
        <taxon>Eukaryota</taxon>
        <taxon>Metazoa</taxon>
        <taxon>Ecdysozoa</taxon>
        <taxon>Arthropoda</taxon>
        <taxon>Chelicerata</taxon>
        <taxon>Arachnida</taxon>
        <taxon>Araneae</taxon>
        <taxon>Araneomorphae</taxon>
        <taxon>Entelegynae</taxon>
        <taxon>Araneoidea</taxon>
        <taxon>Araneidae</taxon>
        <taxon>Caerostris</taxon>
    </lineage>
</organism>
<accession>A0AAV4NVX7</accession>
<evidence type="ECO:0000313" key="1">
    <source>
        <dbReference type="EMBL" id="GIX87794.1"/>
    </source>
</evidence>
<sequence>MDASPQKPKFCEPHHSKTISCTNPTYKVSTKDKMPFGQSTFYNDKQAFIKASHPDNPVQLFNFATISKNWRQADRGFDPDMRESHGHMTMISQTIEHEDAEGDTVR</sequence>
<name>A0AAV4NVX7_CAEEX</name>
<keyword evidence="2" id="KW-1185">Reference proteome</keyword>
<gene>
    <name evidence="1" type="ORF">CEXT_393371</name>
</gene>
<reference evidence="1 2" key="1">
    <citation type="submission" date="2021-06" db="EMBL/GenBank/DDBJ databases">
        <title>Caerostris extrusa draft genome.</title>
        <authorList>
            <person name="Kono N."/>
            <person name="Arakawa K."/>
        </authorList>
    </citation>
    <scope>NUCLEOTIDE SEQUENCE [LARGE SCALE GENOMIC DNA]</scope>
</reference>
<dbReference type="AlphaFoldDB" id="A0AAV4NVX7"/>
<comment type="caution">
    <text evidence="1">The sequence shown here is derived from an EMBL/GenBank/DDBJ whole genome shotgun (WGS) entry which is preliminary data.</text>
</comment>
<evidence type="ECO:0000313" key="2">
    <source>
        <dbReference type="Proteomes" id="UP001054945"/>
    </source>
</evidence>